<evidence type="ECO:0000259" key="3">
    <source>
        <dbReference type="Pfam" id="PF00535"/>
    </source>
</evidence>
<reference evidence="4 5" key="1">
    <citation type="journal article" date="2019" name="Nat. Med.">
        <title>A library of human gut bacterial isolates paired with longitudinal multiomics data enables mechanistic microbiome research.</title>
        <authorList>
            <person name="Poyet M."/>
            <person name="Groussin M."/>
            <person name="Gibbons S.M."/>
            <person name="Avila-Pacheco J."/>
            <person name="Jiang X."/>
            <person name="Kearney S.M."/>
            <person name="Perrotta A.R."/>
            <person name="Berdy B."/>
            <person name="Zhao S."/>
            <person name="Lieberman T.D."/>
            <person name="Swanson P.K."/>
            <person name="Smith M."/>
            <person name="Roesemann S."/>
            <person name="Alexander J.E."/>
            <person name="Rich S.A."/>
            <person name="Livny J."/>
            <person name="Vlamakis H."/>
            <person name="Clish C."/>
            <person name="Bullock K."/>
            <person name="Deik A."/>
            <person name="Scott J."/>
            <person name="Pierce K.A."/>
            <person name="Xavier R.J."/>
            <person name="Alm E.J."/>
        </authorList>
    </citation>
    <scope>NUCLEOTIDE SEQUENCE [LARGE SCALE GENOMIC DNA]</scope>
    <source>
        <strain evidence="4 5">BIOML-A1</strain>
    </source>
</reference>
<dbReference type="Pfam" id="PF00535">
    <property type="entry name" value="Glycos_transf_2"/>
    <property type="match status" value="1"/>
</dbReference>
<dbReference type="Proteomes" id="UP000478483">
    <property type="component" value="Unassembled WGS sequence"/>
</dbReference>
<dbReference type="AlphaFoldDB" id="A0A6L6L8F3"/>
<dbReference type="SUPFAM" id="SSF53448">
    <property type="entry name" value="Nucleotide-diphospho-sugar transferases"/>
    <property type="match status" value="1"/>
</dbReference>
<dbReference type="CDD" id="cd00761">
    <property type="entry name" value="Glyco_tranf_GTA_type"/>
    <property type="match status" value="1"/>
</dbReference>
<dbReference type="GO" id="GO:0016757">
    <property type="term" value="F:glycosyltransferase activity"/>
    <property type="evidence" value="ECO:0007669"/>
    <property type="project" value="UniProtKB-KW"/>
</dbReference>
<accession>A0A6L6L8F3</accession>
<dbReference type="EMBL" id="WNAJ01000010">
    <property type="protein sequence ID" value="MTR85339.1"/>
    <property type="molecule type" value="Genomic_DNA"/>
</dbReference>
<sequence length="336" mass="38255">MRAAVSIVIPVYNAQEYLQQCLGNVVNQTLQDIEIILVNDASTDQSLSIMKECQRQYPDKVKIIDSKVNSGAGGARNLAIEAAEGEYIGFVDSDDLIEATMYEKLYAKAKEVDYDVVDSGYYKQAEDLAILHVSDELCGVLDSAKRKELIVGGGYIVSKIFKRELFADQNLRFRENVILEDADFLAYLYSTIYNIGNVKEILYYYRNNRKSSSNVKSTKNYYDNIYYAMTAIYEKTLKLPDYKEVQEAIEYELIQLYSYGVNICLKDYLGHGEMQCEQKLCKLAQLRKKVIKGDYENSYVAAKVGQLDIAIMQLNDRSPKDLLVWAKQQAGGKSER</sequence>
<evidence type="ECO:0000313" key="5">
    <source>
        <dbReference type="Proteomes" id="UP000478483"/>
    </source>
</evidence>
<evidence type="ECO:0000256" key="2">
    <source>
        <dbReference type="ARBA" id="ARBA00022679"/>
    </source>
</evidence>
<protein>
    <submittedName>
        <fullName evidence="4">Glycosyltransferase</fullName>
    </submittedName>
</protein>
<gene>
    <name evidence="4" type="ORF">GMD50_09745</name>
</gene>
<dbReference type="Gene3D" id="3.90.550.10">
    <property type="entry name" value="Spore Coat Polysaccharide Biosynthesis Protein SpsA, Chain A"/>
    <property type="match status" value="1"/>
</dbReference>
<dbReference type="InterPro" id="IPR001173">
    <property type="entry name" value="Glyco_trans_2-like"/>
</dbReference>
<evidence type="ECO:0000256" key="1">
    <source>
        <dbReference type="ARBA" id="ARBA00022676"/>
    </source>
</evidence>
<proteinExistence type="predicted"/>
<evidence type="ECO:0000313" key="4">
    <source>
        <dbReference type="EMBL" id="MTR85339.1"/>
    </source>
</evidence>
<keyword evidence="2 4" id="KW-0808">Transferase</keyword>
<organism evidence="4 5">
    <name type="scientific">Roseburia intestinalis</name>
    <dbReference type="NCBI Taxonomy" id="166486"/>
    <lineage>
        <taxon>Bacteria</taxon>
        <taxon>Bacillati</taxon>
        <taxon>Bacillota</taxon>
        <taxon>Clostridia</taxon>
        <taxon>Lachnospirales</taxon>
        <taxon>Lachnospiraceae</taxon>
        <taxon>Roseburia</taxon>
    </lineage>
</organism>
<dbReference type="PANTHER" id="PTHR22916">
    <property type="entry name" value="GLYCOSYLTRANSFERASE"/>
    <property type="match status" value="1"/>
</dbReference>
<comment type="caution">
    <text evidence="4">The sequence shown here is derived from an EMBL/GenBank/DDBJ whole genome shotgun (WGS) entry which is preliminary data.</text>
</comment>
<dbReference type="InterPro" id="IPR029044">
    <property type="entry name" value="Nucleotide-diphossugar_trans"/>
</dbReference>
<keyword evidence="1" id="KW-0328">Glycosyltransferase</keyword>
<dbReference type="PANTHER" id="PTHR22916:SF51">
    <property type="entry name" value="GLYCOSYLTRANSFERASE EPSH-RELATED"/>
    <property type="match status" value="1"/>
</dbReference>
<name>A0A6L6L8F3_9FIRM</name>
<dbReference type="RefSeq" id="WP_118412951.1">
    <property type="nucleotide sequence ID" value="NZ_QRPI01000011.1"/>
</dbReference>
<feature type="domain" description="Glycosyltransferase 2-like" evidence="3">
    <location>
        <begin position="6"/>
        <end position="127"/>
    </location>
</feature>